<sequence length="1212" mass="136643">MEEKTQPKSNFVHLHTHSHYSMLDGMGKVPDLVNRAKELGMNSLALTDHGVMHGAIEFYEECEKAEIKPIIGCEVYVAPRTLHDKVPRVDAHPYHLILLAKDETGYRNLIELTTIAHLEGYYYKPRVDKKLLRKHSAGLIATSACMQGEVPRKIIEDFDKAKEAVEEYIDIFGKENFYLEVQKHPHVENQDKANKLIFKLAGKLDLKVIATNDIHYVNADDREAQDALICLQTTRLMDETDRMSMRDDDYSMLSEEDILAAFPDHPEVAQVTQEIAQKCNLRLELGGILMPEFPIPDGETIDDHFLAKTYRGLNKKYGSGSVDTEKLGNDIEASDLKITGEIWERFQYEYGVITAMKYQGYFLIVADFINWAKDQGISVGPGRGSGAGSIIAYALNITELDPLKYRLLFERFLNPDRISMPDFDTDFADSRRNEVVEYVAKKYGRDHVAQIITFGTMAARMAVRDVGRVLSMSYSEVDTIAKLIPFGQTLEQALTNISEIKELVNTDAKVKKCIEIAKRLEGVVRHASMHAAGVVISKEKLTHYCPLQGATKGDLATITQYSMNPLEHLGLLKFDFLGLANLTIVQNALRIIRKTKDTNLDIDALPLDDSGTYKLLAQAHTTGVFQLESDGMKRYLRDLRPSVFEDIIAMVALYRPGPMQFIDSFIARKHGREPINYPHPTAESALKNTYGIIVYQEQLMQLSKDMANFTGGQADTLRKATGKKIKELMKKVGKEFIEGCVKNNIDRKIAESLYDSMQDFAQYSFNKSHAACYALIAYQTAYLKAHYPSEFMAALMTSEQSDLDKLAICISECERMKIKVLPPSVNESFVDFGVVKENENIRFGLSAIKNVGEQVAEEIVEERKEKKLFKDIEDFITRLGPKVINKKSLESLIMAGALDDLGERAELLYNVDKMLGYAQVTQRAKTSGQDSLFGEAEEFKTAKIEFEQAKPADKKQRLSWERELLGMYVSEHPLAGISHIIEPHRTIKISEVTAEHEGDFVRISGIITSIQKILTRSNQNMVFAKIEDLNANLEVLVFPKLLAGTSEIWLPDKIVAVDGYINFKDGTPKLLSEAIYEIAEQQEILDFVPRPKKTRGNWGKNGNGNGYSRNGYNGGAKKELYLDKVEKKYDKPPIDDNPKTLTISVPPHSDKSILLEIKSILTENPGPSPVIIRVPNNGSGYRDMRIKNKVEISQVLKKKLSELVEKNNLSIR</sequence>
<dbReference type="EMBL" id="MEZY01000058">
    <property type="protein sequence ID" value="OGD61923.1"/>
    <property type="molecule type" value="Genomic_DNA"/>
</dbReference>
<comment type="caution">
    <text evidence="10">The sequence shown here is derived from an EMBL/GenBank/DDBJ whole genome shotgun (WGS) entry which is preliminary data.</text>
</comment>
<dbReference type="PANTHER" id="PTHR32294">
    <property type="entry name" value="DNA POLYMERASE III SUBUNIT ALPHA"/>
    <property type="match status" value="1"/>
</dbReference>
<dbReference type="GO" id="GO:0008408">
    <property type="term" value="F:3'-5' exonuclease activity"/>
    <property type="evidence" value="ECO:0007669"/>
    <property type="project" value="InterPro"/>
</dbReference>
<evidence type="ECO:0000256" key="8">
    <source>
        <dbReference type="ARBA" id="ARBA00049244"/>
    </source>
</evidence>
<dbReference type="Pfam" id="PF14579">
    <property type="entry name" value="HHH_6"/>
    <property type="match status" value="1"/>
</dbReference>
<evidence type="ECO:0000313" key="11">
    <source>
        <dbReference type="Proteomes" id="UP000178583"/>
    </source>
</evidence>
<evidence type="ECO:0000256" key="4">
    <source>
        <dbReference type="ARBA" id="ARBA00022679"/>
    </source>
</evidence>
<gene>
    <name evidence="10" type="ORF">A2215_02195</name>
</gene>
<dbReference type="InterPro" id="IPR029460">
    <property type="entry name" value="DNAPol_HHH"/>
</dbReference>
<dbReference type="CDD" id="cd04485">
    <property type="entry name" value="DnaE_OBF"/>
    <property type="match status" value="1"/>
</dbReference>
<evidence type="ECO:0000259" key="9">
    <source>
        <dbReference type="SMART" id="SM00481"/>
    </source>
</evidence>
<dbReference type="Gene3D" id="1.10.10.1600">
    <property type="entry name" value="Bacterial DNA polymerase III alpha subunit, thumb domain"/>
    <property type="match status" value="1"/>
</dbReference>
<accession>A0A1F5E3H2</accession>
<dbReference type="EC" id="2.7.7.7" evidence="2"/>
<dbReference type="InterPro" id="IPR004365">
    <property type="entry name" value="NA-bd_OB_tRNA"/>
</dbReference>
<dbReference type="InterPro" id="IPR011708">
    <property type="entry name" value="DNA_pol3_alpha_NTPase_dom"/>
</dbReference>
<evidence type="ECO:0000313" key="10">
    <source>
        <dbReference type="EMBL" id="OGD61923.1"/>
    </source>
</evidence>
<dbReference type="InterPro" id="IPR041931">
    <property type="entry name" value="DNA_pol3_alpha_thumb_dom"/>
</dbReference>
<keyword evidence="7" id="KW-0239">DNA-directed DNA polymerase</keyword>
<keyword evidence="6" id="KW-0235">DNA replication</keyword>
<dbReference type="Proteomes" id="UP000178583">
    <property type="component" value="Unassembled WGS sequence"/>
</dbReference>
<dbReference type="InterPro" id="IPR016195">
    <property type="entry name" value="Pol/histidinol_Pase-like"/>
</dbReference>
<dbReference type="AlphaFoldDB" id="A0A1F5E3H2"/>
<comment type="subcellular location">
    <subcellularLocation>
        <location evidence="1">Cytoplasm</location>
    </subcellularLocation>
</comment>
<dbReference type="GO" id="GO:0005737">
    <property type="term" value="C:cytoplasm"/>
    <property type="evidence" value="ECO:0007669"/>
    <property type="project" value="UniProtKB-SubCell"/>
</dbReference>
<dbReference type="InterPro" id="IPR003141">
    <property type="entry name" value="Pol/His_phosphatase_N"/>
</dbReference>
<dbReference type="Pfam" id="PF17657">
    <property type="entry name" value="DNA_pol3_finger"/>
    <property type="match status" value="1"/>
</dbReference>
<evidence type="ECO:0000256" key="6">
    <source>
        <dbReference type="ARBA" id="ARBA00022705"/>
    </source>
</evidence>
<evidence type="ECO:0000256" key="1">
    <source>
        <dbReference type="ARBA" id="ARBA00004496"/>
    </source>
</evidence>
<dbReference type="GO" id="GO:0003887">
    <property type="term" value="F:DNA-directed DNA polymerase activity"/>
    <property type="evidence" value="ECO:0007669"/>
    <property type="project" value="UniProtKB-KW"/>
</dbReference>
<dbReference type="Gene3D" id="1.10.150.870">
    <property type="match status" value="1"/>
</dbReference>
<name>A0A1F5E3H2_9BACT</name>
<feature type="domain" description="Polymerase/histidinol phosphatase N-terminal" evidence="9">
    <location>
        <begin position="12"/>
        <end position="79"/>
    </location>
</feature>
<organism evidence="10 11">
    <name type="scientific">Candidatus Berkelbacteria bacterium RIFOXYA2_FULL_43_10</name>
    <dbReference type="NCBI Taxonomy" id="1797472"/>
    <lineage>
        <taxon>Bacteria</taxon>
        <taxon>Candidatus Berkelbacteria</taxon>
    </lineage>
</organism>
<dbReference type="SUPFAM" id="SSF160975">
    <property type="entry name" value="AF1531-like"/>
    <property type="match status" value="1"/>
</dbReference>
<dbReference type="CDD" id="cd12113">
    <property type="entry name" value="PHP_PolIIIA_DnaE3"/>
    <property type="match status" value="1"/>
</dbReference>
<dbReference type="Pfam" id="PF07733">
    <property type="entry name" value="DNA_pol3_alpha"/>
    <property type="match status" value="1"/>
</dbReference>
<evidence type="ECO:0000256" key="7">
    <source>
        <dbReference type="ARBA" id="ARBA00022932"/>
    </source>
</evidence>
<dbReference type="SUPFAM" id="SSF89550">
    <property type="entry name" value="PHP domain-like"/>
    <property type="match status" value="1"/>
</dbReference>
<dbReference type="NCBIfam" id="NF005298">
    <property type="entry name" value="PRK06826.1"/>
    <property type="match status" value="1"/>
</dbReference>
<dbReference type="PANTHER" id="PTHR32294:SF0">
    <property type="entry name" value="DNA POLYMERASE III SUBUNIT ALPHA"/>
    <property type="match status" value="1"/>
</dbReference>
<keyword evidence="4" id="KW-0808">Transferase</keyword>
<keyword evidence="5" id="KW-0548">Nucleotidyltransferase</keyword>
<evidence type="ECO:0000256" key="5">
    <source>
        <dbReference type="ARBA" id="ARBA00022695"/>
    </source>
</evidence>
<dbReference type="Pfam" id="PF02811">
    <property type="entry name" value="PHP"/>
    <property type="match status" value="1"/>
</dbReference>
<proteinExistence type="predicted"/>
<dbReference type="GO" id="GO:0003676">
    <property type="term" value="F:nucleic acid binding"/>
    <property type="evidence" value="ECO:0007669"/>
    <property type="project" value="InterPro"/>
</dbReference>
<reference evidence="10 11" key="1">
    <citation type="journal article" date="2016" name="Nat. Commun.">
        <title>Thousands of microbial genomes shed light on interconnected biogeochemical processes in an aquifer system.</title>
        <authorList>
            <person name="Anantharaman K."/>
            <person name="Brown C.T."/>
            <person name="Hug L.A."/>
            <person name="Sharon I."/>
            <person name="Castelle C.J."/>
            <person name="Probst A.J."/>
            <person name="Thomas B.C."/>
            <person name="Singh A."/>
            <person name="Wilkins M.J."/>
            <person name="Karaoz U."/>
            <person name="Brodie E.L."/>
            <person name="Williams K.H."/>
            <person name="Hubbard S.S."/>
            <person name="Banfield J.F."/>
        </authorList>
    </citation>
    <scope>NUCLEOTIDE SEQUENCE [LARGE SCALE GENOMIC DNA]</scope>
</reference>
<dbReference type="SMART" id="SM00481">
    <property type="entry name" value="POLIIIAc"/>
    <property type="match status" value="1"/>
</dbReference>
<dbReference type="InterPro" id="IPR040982">
    <property type="entry name" value="DNA_pol3_finger"/>
</dbReference>
<dbReference type="NCBIfam" id="NF004226">
    <property type="entry name" value="PRK05673.1"/>
    <property type="match status" value="1"/>
</dbReference>
<dbReference type="InterPro" id="IPR004805">
    <property type="entry name" value="DnaE2/DnaE/PolC"/>
</dbReference>
<dbReference type="STRING" id="1797472.A2215_02195"/>
<evidence type="ECO:0000256" key="3">
    <source>
        <dbReference type="ARBA" id="ARBA00019114"/>
    </source>
</evidence>
<comment type="catalytic activity">
    <reaction evidence="8">
        <text>DNA(n) + a 2'-deoxyribonucleoside 5'-triphosphate = DNA(n+1) + diphosphate</text>
        <dbReference type="Rhea" id="RHEA:22508"/>
        <dbReference type="Rhea" id="RHEA-COMP:17339"/>
        <dbReference type="Rhea" id="RHEA-COMP:17340"/>
        <dbReference type="ChEBI" id="CHEBI:33019"/>
        <dbReference type="ChEBI" id="CHEBI:61560"/>
        <dbReference type="ChEBI" id="CHEBI:173112"/>
        <dbReference type="EC" id="2.7.7.7"/>
    </reaction>
</comment>
<dbReference type="Gene3D" id="3.20.20.140">
    <property type="entry name" value="Metal-dependent hydrolases"/>
    <property type="match status" value="1"/>
</dbReference>
<dbReference type="NCBIfam" id="TIGR00594">
    <property type="entry name" value="polc"/>
    <property type="match status" value="1"/>
</dbReference>
<protein>
    <recommendedName>
        <fullName evidence="3">DNA polymerase III subunit alpha</fullName>
        <ecNumber evidence="2">2.7.7.7</ecNumber>
    </recommendedName>
</protein>
<dbReference type="GO" id="GO:0006260">
    <property type="term" value="P:DNA replication"/>
    <property type="evidence" value="ECO:0007669"/>
    <property type="project" value="UniProtKB-KW"/>
</dbReference>
<dbReference type="Pfam" id="PF01336">
    <property type="entry name" value="tRNA_anti-codon"/>
    <property type="match status" value="1"/>
</dbReference>
<evidence type="ECO:0000256" key="2">
    <source>
        <dbReference type="ARBA" id="ARBA00012417"/>
    </source>
</evidence>
<dbReference type="InterPro" id="IPR004013">
    <property type="entry name" value="PHP_dom"/>
</dbReference>